<evidence type="ECO:0000313" key="2">
    <source>
        <dbReference type="Proteomes" id="UP000663193"/>
    </source>
</evidence>
<accession>A0A7U2EP29</accession>
<organism evidence="1 2">
    <name type="scientific">Phaeosphaeria nodorum (strain SN15 / ATCC MYA-4574 / FGSC 10173)</name>
    <name type="common">Glume blotch fungus</name>
    <name type="synonym">Parastagonospora nodorum</name>
    <dbReference type="NCBI Taxonomy" id="321614"/>
    <lineage>
        <taxon>Eukaryota</taxon>
        <taxon>Fungi</taxon>
        <taxon>Dikarya</taxon>
        <taxon>Ascomycota</taxon>
        <taxon>Pezizomycotina</taxon>
        <taxon>Dothideomycetes</taxon>
        <taxon>Pleosporomycetidae</taxon>
        <taxon>Pleosporales</taxon>
        <taxon>Pleosporineae</taxon>
        <taxon>Phaeosphaeriaceae</taxon>
        <taxon>Parastagonospora</taxon>
    </lineage>
</organism>
<evidence type="ECO:0000313" key="1">
    <source>
        <dbReference type="EMBL" id="QRC90399.1"/>
    </source>
</evidence>
<dbReference type="InterPro" id="IPR028944">
    <property type="entry name" value="PRTase_ComF-like"/>
</dbReference>
<dbReference type="AlphaFoldDB" id="A0A7U2EP29"/>
<reference evidence="2" key="1">
    <citation type="journal article" date="2021" name="BMC Genomics">
        <title>Chromosome-level genome assembly and manually-curated proteome of model necrotroph Parastagonospora nodorum Sn15 reveals a genome-wide trove of candidate effector homologs, and redundancy of virulence-related functions within an accessory chromosome.</title>
        <authorList>
            <person name="Bertazzoni S."/>
            <person name="Jones D.A.B."/>
            <person name="Phan H.T."/>
            <person name="Tan K.-C."/>
            <person name="Hane J.K."/>
        </authorList>
    </citation>
    <scope>NUCLEOTIDE SEQUENCE [LARGE SCALE GENOMIC DNA]</scope>
    <source>
        <strain evidence="2">SN15 / ATCC MYA-4574 / FGSC 10173)</strain>
    </source>
</reference>
<sequence length="275" mass="30920">MVCDVFSLHKISGGDGVKFPFPVKDYQRYVFGDDKLAHLFGTDLAKAFIARTGAAEDTSTGSNQELTTDVVVAVLSDHVPTATHNLREHFTAYLNRHLVSEKQRPAHKIDLIRVTARDDPHTSRTSTYHVDLACLGSRALIILGDIRMSTEQEEAISNSFKSKKIENTIVFAYLATLDESVNTSALSSTLSSIVSPSIKDIDSLAHSRYFSMTEAFARFVLSRDYAEFCRFLRGQDDFLARKLLDYAIGGDHLEDELYKNNLRFLKWEIDARESI</sequence>
<dbReference type="VEuPathDB" id="FungiDB:JI435_098060"/>
<dbReference type="OMA" id="FVMNECF"/>
<dbReference type="KEGG" id="pno:SNOG_09806"/>
<dbReference type="Pfam" id="PF15610">
    <property type="entry name" value="PRTase_3"/>
    <property type="match status" value="1"/>
</dbReference>
<proteinExistence type="predicted"/>
<name>A0A7U2EP29_PHANO</name>
<dbReference type="Proteomes" id="UP000663193">
    <property type="component" value="Chromosome 1"/>
</dbReference>
<dbReference type="RefSeq" id="XP_001800093.1">
    <property type="nucleotide sequence ID" value="XM_001800041.1"/>
</dbReference>
<protein>
    <submittedName>
        <fullName evidence="1">Uncharacterized protein</fullName>
    </submittedName>
</protein>
<dbReference type="OrthoDB" id="9986683at2759"/>
<keyword evidence="2" id="KW-1185">Reference proteome</keyword>
<dbReference type="EMBL" id="CP069023">
    <property type="protein sequence ID" value="QRC90399.1"/>
    <property type="molecule type" value="Genomic_DNA"/>
</dbReference>
<gene>
    <name evidence="1" type="ORF">JI435_098060</name>
</gene>